<proteinExistence type="predicted"/>
<gene>
    <name evidence="2" type="primary">Mo03710</name>
    <name evidence="2" type="ORF">E5Q_03710</name>
</gene>
<dbReference type="EMBL" id="BABT02000110">
    <property type="protein sequence ID" value="GAA97035.1"/>
    <property type="molecule type" value="Genomic_DNA"/>
</dbReference>
<evidence type="ECO:0000313" key="2">
    <source>
        <dbReference type="EMBL" id="GAA97035.1"/>
    </source>
</evidence>
<dbReference type="InParanoid" id="G7E2H5"/>
<dbReference type="RefSeq" id="XP_014565473.1">
    <property type="nucleotide sequence ID" value="XM_014709987.1"/>
</dbReference>
<name>G7E2H5_MIXOS</name>
<reference evidence="2 3" key="2">
    <citation type="journal article" date="2012" name="Open Biol.">
        <title>Characteristics of nucleosomes and linker DNA regions on the genome of the basidiomycete Mixia osmundae revealed by mono- and dinucleosome mapping.</title>
        <authorList>
            <person name="Nishida H."/>
            <person name="Kondo S."/>
            <person name="Matsumoto T."/>
            <person name="Suzuki Y."/>
            <person name="Yoshikawa H."/>
            <person name="Taylor T.D."/>
            <person name="Sugiyama J."/>
        </authorList>
    </citation>
    <scope>NUCLEOTIDE SEQUENCE [LARGE SCALE GENOMIC DNA]</scope>
    <source>
        <strain evidence="3">CBS 9802 / IAM 14324 / JCM 22182 / KY 12970</strain>
    </source>
</reference>
<dbReference type="Proteomes" id="UP000009131">
    <property type="component" value="Unassembled WGS sequence"/>
</dbReference>
<organism evidence="2 3">
    <name type="scientific">Mixia osmundae (strain CBS 9802 / IAM 14324 / JCM 22182 / KY 12970)</name>
    <dbReference type="NCBI Taxonomy" id="764103"/>
    <lineage>
        <taxon>Eukaryota</taxon>
        <taxon>Fungi</taxon>
        <taxon>Dikarya</taxon>
        <taxon>Basidiomycota</taxon>
        <taxon>Pucciniomycotina</taxon>
        <taxon>Mixiomycetes</taxon>
        <taxon>Mixiales</taxon>
        <taxon>Mixiaceae</taxon>
        <taxon>Mixia</taxon>
    </lineage>
</organism>
<evidence type="ECO:0000256" key="1">
    <source>
        <dbReference type="SAM" id="MobiDB-lite"/>
    </source>
</evidence>
<evidence type="ECO:0000313" key="3">
    <source>
        <dbReference type="Proteomes" id="UP000009131"/>
    </source>
</evidence>
<accession>G7E2H5</accession>
<feature type="region of interest" description="Disordered" evidence="1">
    <location>
        <begin position="47"/>
        <end position="67"/>
    </location>
</feature>
<dbReference type="AlphaFoldDB" id="G7E2H5"/>
<reference evidence="2 3" key="1">
    <citation type="journal article" date="2011" name="J. Gen. Appl. Microbiol.">
        <title>Draft genome sequencing of the enigmatic basidiomycete Mixia osmundae.</title>
        <authorList>
            <person name="Nishida H."/>
            <person name="Nagatsuka Y."/>
            <person name="Sugiyama J."/>
        </authorList>
    </citation>
    <scope>NUCLEOTIDE SEQUENCE [LARGE SCALE GENOMIC DNA]</scope>
    <source>
        <strain evidence="3">CBS 9802 / IAM 14324 / JCM 22182 / KY 12970</strain>
    </source>
</reference>
<feature type="compositionally biased region" description="Basic and acidic residues" evidence="1">
    <location>
        <begin position="49"/>
        <end position="67"/>
    </location>
</feature>
<sequence length="67" mass="7539">MHVTDISFMEAQGAFCNERLPDCRQAFATVVRPSTSVHWSSLSCLPRASQEEEGMRPARSDGKKLRK</sequence>
<comment type="caution">
    <text evidence="2">The sequence shown here is derived from an EMBL/GenBank/DDBJ whole genome shotgun (WGS) entry which is preliminary data.</text>
</comment>
<protein>
    <submittedName>
        <fullName evidence="2">Uncharacterized protein</fullName>
    </submittedName>
</protein>
<dbReference type="HOGENOM" id="CLU_2812967_0_0_1"/>
<keyword evidence="3" id="KW-1185">Reference proteome</keyword>